<evidence type="ECO:0000313" key="1">
    <source>
        <dbReference type="Ensembl" id="ENSOMEP00000018906.1"/>
    </source>
</evidence>
<evidence type="ECO:0000313" key="2">
    <source>
        <dbReference type="Proteomes" id="UP000261560"/>
    </source>
</evidence>
<organism evidence="1 2">
    <name type="scientific">Oryzias melastigma</name>
    <name type="common">Marine medaka</name>
    <dbReference type="NCBI Taxonomy" id="30732"/>
    <lineage>
        <taxon>Eukaryota</taxon>
        <taxon>Metazoa</taxon>
        <taxon>Chordata</taxon>
        <taxon>Craniata</taxon>
        <taxon>Vertebrata</taxon>
        <taxon>Euteleostomi</taxon>
        <taxon>Actinopterygii</taxon>
        <taxon>Neopterygii</taxon>
        <taxon>Teleostei</taxon>
        <taxon>Neoteleostei</taxon>
        <taxon>Acanthomorphata</taxon>
        <taxon>Ovalentaria</taxon>
        <taxon>Atherinomorphae</taxon>
        <taxon>Beloniformes</taxon>
        <taxon>Adrianichthyidae</taxon>
        <taxon>Oryziinae</taxon>
        <taxon>Oryzias</taxon>
    </lineage>
</organism>
<accession>A0A3B3CMV8</accession>
<proteinExistence type="predicted"/>
<dbReference type="PaxDb" id="30732-ENSOMEP00000018906"/>
<protein>
    <submittedName>
        <fullName evidence="1">Uncharacterized protein</fullName>
    </submittedName>
</protein>
<reference evidence="1" key="2">
    <citation type="submission" date="2025-09" db="UniProtKB">
        <authorList>
            <consortium name="Ensembl"/>
        </authorList>
    </citation>
    <scope>IDENTIFICATION</scope>
</reference>
<dbReference type="AlphaFoldDB" id="A0A3B3CMV8"/>
<reference evidence="1" key="1">
    <citation type="submission" date="2025-08" db="UniProtKB">
        <authorList>
            <consortium name="Ensembl"/>
        </authorList>
    </citation>
    <scope>IDENTIFICATION</scope>
</reference>
<keyword evidence="2" id="KW-1185">Reference proteome</keyword>
<name>A0A3B3CMV8_ORYME</name>
<sequence>MVQRLKNMPLIGTLLSVNQANHESNHLCGLLADPDQCEMMGEPHMMVEHKLGLL</sequence>
<dbReference type="Ensembl" id="ENSOMET00000027992.1">
    <property type="protein sequence ID" value="ENSOMEP00000018906.1"/>
    <property type="gene ID" value="ENSOMEG00000020655.1"/>
</dbReference>
<dbReference type="Proteomes" id="UP000261560">
    <property type="component" value="Unplaced"/>
</dbReference>